<accession>A0A6N3X985</accession>
<sequence length="111" mass="12778">MAHLFWRGERQLERIRLFFPKACGVSCGDESKVWRGIIHVLCYGLSWVDVPPVDGPYKTLCNRFRRWWHNGGFLLIFLELARSDGAEPGEVLMLDATHLKAYRTASSLKRG</sequence>
<evidence type="ECO:0000313" key="3">
    <source>
        <dbReference type="Proteomes" id="UP000035054"/>
    </source>
</evidence>
<dbReference type="InterPro" id="IPR025161">
    <property type="entry name" value="IS402-like_dom"/>
</dbReference>
<reference evidence="2 3" key="1">
    <citation type="submission" date="2015-01" db="EMBL/GenBank/DDBJ databases">
        <title>Lifestyle Evolution in Cyanobacterial Symbionts of Sponges.</title>
        <authorList>
            <person name="Burgsdorf I."/>
            <person name="Slaby B.M."/>
            <person name="Handley K.M."/>
            <person name="Haber M."/>
            <person name="Blom J."/>
            <person name="Marshall C.W."/>
            <person name="Gilbert J.A."/>
            <person name="Hentschel U."/>
            <person name="Steindler L."/>
        </authorList>
    </citation>
    <scope>NUCLEOTIDE SEQUENCE [LARGE SCALE GENOMIC DNA]</scope>
    <source>
        <strain evidence="2">142</strain>
    </source>
</reference>
<dbReference type="AlphaFoldDB" id="A0A6N3X985"/>
<evidence type="ECO:0000259" key="1">
    <source>
        <dbReference type="Pfam" id="PF13340"/>
    </source>
</evidence>
<feature type="domain" description="Insertion element IS402-like" evidence="1">
    <location>
        <begin position="12"/>
        <end position="73"/>
    </location>
</feature>
<protein>
    <submittedName>
        <fullName evidence="2">Transposase</fullName>
    </submittedName>
</protein>
<gene>
    <name evidence="2" type="ORF">TH68_10470</name>
</gene>
<dbReference type="InterPro" id="IPR052909">
    <property type="entry name" value="Transposase_6_like"/>
</dbReference>
<dbReference type="Pfam" id="PF13340">
    <property type="entry name" value="DUF4096"/>
    <property type="match status" value="1"/>
</dbReference>
<dbReference type="PANTHER" id="PTHR46637">
    <property type="entry name" value="TIS1421-TRANSPOSASE PROTEIN A"/>
    <property type="match status" value="1"/>
</dbReference>
<dbReference type="EMBL" id="JXUO01000312">
    <property type="protein sequence ID" value="KKZ10582.1"/>
    <property type="molecule type" value="Genomic_DNA"/>
</dbReference>
<comment type="caution">
    <text evidence="2">The sequence shown here is derived from an EMBL/GenBank/DDBJ whole genome shotgun (WGS) entry which is preliminary data.</text>
</comment>
<organism evidence="2 3">
    <name type="scientific">Candidatus Synechococcus spongiarum 142</name>
    <dbReference type="NCBI Taxonomy" id="1608213"/>
    <lineage>
        <taxon>Bacteria</taxon>
        <taxon>Bacillati</taxon>
        <taxon>Cyanobacteriota</taxon>
        <taxon>Cyanophyceae</taxon>
        <taxon>Synechococcales</taxon>
        <taxon>Synechococcaceae</taxon>
        <taxon>Synechococcus</taxon>
    </lineage>
</organism>
<proteinExistence type="predicted"/>
<evidence type="ECO:0000313" key="2">
    <source>
        <dbReference type="EMBL" id="KKZ10582.1"/>
    </source>
</evidence>
<dbReference type="PANTHER" id="PTHR46637:SF1">
    <property type="entry name" value="BLL5188 PROTEIN"/>
    <property type="match status" value="1"/>
</dbReference>
<name>A0A6N3X985_9SYNE</name>
<dbReference type="Proteomes" id="UP000035054">
    <property type="component" value="Unassembled WGS sequence"/>
</dbReference>